<dbReference type="Proteomes" id="UP000321570">
    <property type="component" value="Unassembled WGS sequence"/>
</dbReference>
<keyword evidence="2" id="KW-1185">Reference proteome</keyword>
<name>A0A564YPE1_HYMDI</name>
<gene>
    <name evidence="1" type="ORF">WMSIL1_LOCUS8326</name>
</gene>
<reference evidence="1 2" key="1">
    <citation type="submission" date="2019-07" db="EMBL/GenBank/DDBJ databases">
        <authorList>
            <person name="Jastrzebski P J."/>
            <person name="Paukszto L."/>
            <person name="Jastrzebski P J."/>
        </authorList>
    </citation>
    <scope>NUCLEOTIDE SEQUENCE [LARGE SCALE GENOMIC DNA]</scope>
    <source>
        <strain evidence="1 2">WMS-il1</strain>
    </source>
</reference>
<dbReference type="AlphaFoldDB" id="A0A564YPE1"/>
<protein>
    <submittedName>
        <fullName evidence="1">Uncharacterized protein</fullName>
    </submittedName>
</protein>
<organism evidence="1 2">
    <name type="scientific">Hymenolepis diminuta</name>
    <name type="common">Rat tapeworm</name>
    <dbReference type="NCBI Taxonomy" id="6216"/>
    <lineage>
        <taxon>Eukaryota</taxon>
        <taxon>Metazoa</taxon>
        <taxon>Spiralia</taxon>
        <taxon>Lophotrochozoa</taxon>
        <taxon>Platyhelminthes</taxon>
        <taxon>Cestoda</taxon>
        <taxon>Eucestoda</taxon>
        <taxon>Cyclophyllidea</taxon>
        <taxon>Hymenolepididae</taxon>
        <taxon>Hymenolepis</taxon>
    </lineage>
</organism>
<proteinExistence type="predicted"/>
<sequence>MFSCGLTQVTHNTVFVLPCVSYRLLRFLLIPLPQHALLSLSPSHSFQTRCDFLECNFSLLYS</sequence>
<evidence type="ECO:0000313" key="2">
    <source>
        <dbReference type="Proteomes" id="UP000321570"/>
    </source>
</evidence>
<accession>A0A564YPE1</accession>
<evidence type="ECO:0000313" key="1">
    <source>
        <dbReference type="EMBL" id="VUZ49030.1"/>
    </source>
</evidence>
<dbReference type="EMBL" id="CABIJS010000322">
    <property type="protein sequence ID" value="VUZ49030.1"/>
    <property type="molecule type" value="Genomic_DNA"/>
</dbReference>